<dbReference type="Pfam" id="PF00076">
    <property type="entry name" value="RRM_1"/>
    <property type="match status" value="1"/>
</dbReference>
<accession>A0A669QFZ0</accession>
<keyword evidence="4 13" id="KW-0963">Cytoplasm</keyword>
<evidence type="ECO:0000313" key="16">
    <source>
        <dbReference type="Ensembl" id="ENSPCLP00000019782.1"/>
    </source>
</evidence>
<dbReference type="Proteomes" id="UP000472261">
    <property type="component" value="Unplaced"/>
</dbReference>
<evidence type="ECO:0000256" key="1">
    <source>
        <dbReference type="ARBA" id="ARBA00004324"/>
    </source>
</evidence>
<keyword evidence="17" id="KW-1185">Reference proteome</keyword>
<comment type="subunit">
    <text evidence="13">Heterodimer with MAGOH. Part of the mRNA splicing-dependent exon junction complex (EJC) complex; the core complex contains CASC3, EIF4A3, MAGOH and RBM8A.</text>
</comment>
<evidence type="ECO:0000259" key="15">
    <source>
        <dbReference type="PROSITE" id="PS50102"/>
    </source>
</evidence>
<comment type="function">
    <text evidence="13">Core component of the splicing-dependent multiprotein exon junction complex (EJC) deposited at splice junctions on mRNAs.</text>
</comment>
<evidence type="ECO:0000256" key="14">
    <source>
        <dbReference type="SAM" id="MobiDB-lite"/>
    </source>
</evidence>
<evidence type="ECO:0000256" key="7">
    <source>
        <dbReference type="ARBA" id="ARBA00022816"/>
    </source>
</evidence>
<dbReference type="GO" id="GO:0051028">
    <property type="term" value="P:mRNA transport"/>
    <property type="evidence" value="ECO:0007669"/>
    <property type="project" value="UniProtKB-KW"/>
</dbReference>
<evidence type="ECO:0000313" key="17">
    <source>
        <dbReference type="Proteomes" id="UP000472261"/>
    </source>
</evidence>
<feature type="domain" description="RRM" evidence="15">
    <location>
        <begin position="164"/>
        <end position="242"/>
    </location>
</feature>
<dbReference type="CDD" id="cd12324">
    <property type="entry name" value="RRM_RBM8"/>
    <property type="match status" value="1"/>
</dbReference>
<evidence type="ECO:0000256" key="13">
    <source>
        <dbReference type="RuleBase" id="RU361239"/>
    </source>
</evidence>
<dbReference type="InterPro" id="IPR033744">
    <property type="entry name" value="RRM_RBM8"/>
</dbReference>
<reference evidence="16" key="2">
    <citation type="submission" date="2025-09" db="UniProtKB">
        <authorList>
            <consortium name="Ensembl"/>
        </authorList>
    </citation>
    <scope>IDENTIFICATION</scope>
</reference>
<organism evidence="16 17">
    <name type="scientific">Phasianus colchicus</name>
    <name type="common">Common pheasant</name>
    <dbReference type="NCBI Taxonomy" id="9054"/>
    <lineage>
        <taxon>Eukaryota</taxon>
        <taxon>Metazoa</taxon>
        <taxon>Chordata</taxon>
        <taxon>Craniata</taxon>
        <taxon>Vertebrata</taxon>
        <taxon>Euteleostomi</taxon>
        <taxon>Archelosauria</taxon>
        <taxon>Archosauria</taxon>
        <taxon>Dinosauria</taxon>
        <taxon>Saurischia</taxon>
        <taxon>Theropoda</taxon>
        <taxon>Coelurosauria</taxon>
        <taxon>Aves</taxon>
        <taxon>Neognathae</taxon>
        <taxon>Galloanserae</taxon>
        <taxon>Galliformes</taxon>
        <taxon>Phasianidae</taxon>
        <taxon>Phasianinae</taxon>
        <taxon>Phasianus</taxon>
    </lineage>
</organism>
<dbReference type="GO" id="GO:0000184">
    <property type="term" value="P:nuclear-transcribed mRNA catabolic process, nonsense-mediated decay"/>
    <property type="evidence" value="ECO:0007669"/>
    <property type="project" value="UniProtKB-KW"/>
</dbReference>
<protein>
    <recommendedName>
        <fullName evidence="13">RNA-binding protein 8A</fullName>
    </recommendedName>
</protein>
<keyword evidence="11 13" id="KW-0539">Nucleus</keyword>
<keyword evidence="7 13" id="KW-0509">mRNA transport</keyword>
<keyword evidence="9" id="KW-0866">Nonsense-mediated mRNA decay</keyword>
<keyword evidence="10 13" id="KW-0508">mRNA splicing</keyword>
<name>A0A669QFZ0_PHACC</name>
<reference evidence="16" key="1">
    <citation type="submission" date="2025-08" db="UniProtKB">
        <authorList>
            <consortium name="Ensembl"/>
        </authorList>
    </citation>
    <scope>IDENTIFICATION</scope>
</reference>
<evidence type="ECO:0000256" key="8">
    <source>
        <dbReference type="ARBA" id="ARBA00022884"/>
    </source>
</evidence>
<evidence type="ECO:0000256" key="3">
    <source>
        <dbReference type="ARBA" id="ARBA00022448"/>
    </source>
</evidence>
<proteinExistence type="inferred from homology"/>
<feature type="region of interest" description="Disordered" evidence="14">
    <location>
        <begin position="242"/>
        <end position="265"/>
    </location>
</feature>
<dbReference type="GO" id="GO:0008380">
    <property type="term" value="P:RNA splicing"/>
    <property type="evidence" value="ECO:0007669"/>
    <property type="project" value="UniProtKB-KW"/>
</dbReference>
<evidence type="ECO:0000256" key="6">
    <source>
        <dbReference type="ARBA" id="ARBA00022728"/>
    </source>
</evidence>
<dbReference type="PROSITE" id="PS50102">
    <property type="entry name" value="RRM"/>
    <property type="match status" value="1"/>
</dbReference>
<comment type="subcellular location">
    <subcellularLocation>
        <location evidence="1 13">Nucleus speckle</location>
    </subcellularLocation>
    <subcellularLocation>
        <location evidence="13">Nucleus</location>
    </subcellularLocation>
    <subcellularLocation>
        <location evidence="13">Cytoplasm</location>
    </subcellularLocation>
</comment>
<keyword evidence="5 13" id="KW-0507">mRNA processing</keyword>
<evidence type="ECO:0000256" key="11">
    <source>
        <dbReference type="ARBA" id="ARBA00023242"/>
    </source>
</evidence>
<keyword evidence="8 12" id="KW-0694">RNA-binding</keyword>
<dbReference type="GO" id="GO:0006397">
    <property type="term" value="P:mRNA processing"/>
    <property type="evidence" value="ECO:0007669"/>
    <property type="project" value="UniProtKB-KW"/>
</dbReference>
<dbReference type="Ensembl" id="ENSPCLT00000026555.1">
    <property type="protein sequence ID" value="ENSPCLP00000019782.1"/>
    <property type="gene ID" value="ENSPCLG00000016706.1"/>
</dbReference>
<dbReference type="GO" id="GO:0005737">
    <property type="term" value="C:cytoplasm"/>
    <property type="evidence" value="ECO:0007669"/>
    <property type="project" value="UniProtKB-SubCell"/>
</dbReference>
<dbReference type="GO" id="GO:0005681">
    <property type="term" value="C:spliceosomal complex"/>
    <property type="evidence" value="ECO:0007669"/>
    <property type="project" value="UniProtKB-KW"/>
</dbReference>
<feature type="region of interest" description="Disordered" evidence="14">
    <location>
        <begin position="121"/>
        <end position="159"/>
    </location>
</feature>
<dbReference type="SMART" id="SM00360">
    <property type="entry name" value="RRM"/>
    <property type="match status" value="1"/>
</dbReference>
<dbReference type="InterPro" id="IPR035979">
    <property type="entry name" value="RBD_domain_sf"/>
</dbReference>
<dbReference type="AlphaFoldDB" id="A0A669QFZ0"/>
<evidence type="ECO:0000256" key="9">
    <source>
        <dbReference type="ARBA" id="ARBA00023161"/>
    </source>
</evidence>
<dbReference type="InterPro" id="IPR012677">
    <property type="entry name" value="Nucleotide-bd_a/b_plait_sf"/>
</dbReference>
<dbReference type="PRINTS" id="PR01738">
    <property type="entry name" value="RNABINDINGM8"/>
</dbReference>
<dbReference type="Gene3D" id="3.30.70.330">
    <property type="match status" value="1"/>
</dbReference>
<dbReference type="InterPro" id="IPR008111">
    <property type="entry name" value="RNA-bd_8"/>
</dbReference>
<comment type="similarity">
    <text evidence="2 13">Belongs to the RBM8A family.</text>
</comment>
<keyword evidence="6" id="KW-0747">Spliceosome</keyword>
<sequence>MGRVGAFGARTPEPLSSVAFLWGASVSVAALTSPRWRRARSRPSPSASVLPKMAAPRGRRATLTHFLRAAPLRFRRVSRRAPQGGRGERGKMADVLDLHEPSGEDFAMDEDGDESIHKLKEKAKKRKGRGFGSEEGSRARVREDYDSVEQDGDEPGPQRSVEGWILFVTGVHEEATEEDIHDKFAEYGEIKNIHLNLDRRTGYLKGYTLVEYETYKEAQAAMEGLNGQELMGQPVSVDWCFVRGPPKGKRRGGRRRSRSPDRRRR</sequence>
<evidence type="ECO:0000256" key="2">
    <source>
        <dbReference type="ARBA" id="ARBA00007987"/>
    </source>
</evidence>
<dbReference type="InterPro" id="IPR000504">
    <property type="entry name" value="RRM_dom"/>
</dbReference>
<dbReference type="GO" id="GO:0003729">
    <property type="term" value="F:mRNA binding"/>
    <property type="evidence" value="ECO:0007669"/>
    <property type="project" value="InterPro"/>
</dbReference>
<evidence type="ECO:0000256" key="5">
    <source>
        <dbReference type="ARBA" id="ARBA00022664"/>
    </source>
</evidence>
<dbReference type="OMA" id="ENIMDAF"/>
<dbReference type="SUPFAM" id="SSF54928">
    <property type="entry name" value="RNA-binding domain, RBD"/>
    <property type="match status" value="1"/>
</dbReference>
<dbReference type="FunFam" id="3.30.70.330:FF:000157">
    <property type="entry name" value="RNA-binding protein 8A"/>
    <property type="match status" value="1"/>
</dbReference>
<dbReference type="PANTHER" id="PTHR45894">
    <property type="entry name" value="RNA-BINDING PROTEIN 8A"/>
    <property type="match status" value="1"/>
</dbReference>
<feature type="compositionally biased region" description="Basic residues" evidence="14">
    <location>
        <begin position="246"/>
        <end position="265"/>
    </location>
</feature>
<evidence type="ECO:0000256" key="12">
    <source>
        <dbReference type="PROSITE-ProRule" id="PRU00176"/>
    </source>
</evidence>
<evidence type="ECO:0000256" key="4">
    <source>
        <dbReference type="ARBA" id="ARBA00022490"/>
    </source>
</evidence>
<dbReference type="GO" id="GO:0016607">
    <property type="term" value="C:nuclear speck"/>
    <property type="evidence" value="ECO:0007669"/>
    <property type="project" value="UniProtKB-SubCell"/>
</dbReference>
<feature type="compositionally biased region" description="Basic and acidic residues" evidence="14">
    <location>
        <begin position="135"/>
        <end position="145"/>
    </location>
</feature>
<evidence type="ECO:0000256" key="10">
    <source>
        <dbReference type="ARBA" id="ARBA00023187"/>
    </source>
</evidence>
<keyword evidence="3 13" id="KW-0813">Transport</keyword>